<proteinExistence type="predicted"/>
<organism evidence="1">
    <name type="scientific">freshwater metagenome</name>
    <dbReference type="NCBI Taxonomy" id="449393"/>
    <lineage>
        <taxon>unclassified sequences</taxon>
        <taxon>metagenomes</taxon>
        <taxon>ecological metagenomes</taxon>
    </lineage>
</organism>
<accession>A0A6J6SGT8</accession>
<reference evidence="1" key="1">
    <citation type="submission" date="2020-05" db="EMBL/GenBank/DDBJ databases">
        <authorList>
            <person name="Chiriac C."/>
            <person name="Salcher M."/>
            <person name="Ghai R."/>
            <person name="Kavagutti S V."/>
        </authorList>
    </citation>
    <scope>NUCLEOTIDE SEQUENCE</scope>
</reference>
<sequence length="189" mass="20279">MCQPLLHRVRINDYRAGTCAGHDQVRLCECRAEIGERVHTAADTGSERNGAFNGAVGNCDLTDAGTTQRHCRSLGHLAGADDEYAPSAELTESFLRHLDGCVRDTRRAASDCRLGTGPLADLERVTEEEVERGLGATLHPGEFPCVTDLAEDLALAEHCRVQTGGNLEQVRDGGVVVLAVQVRVQFVGG</sequence>
<gene>
    <name evidence="1" type="ORF">UFOPK2602_02534</name>
</gene>
<dbReference type="AlphaFoldDB" id="A0A6J6SGT8"/>
<protein>
    <submittedName>
        <fullName evidence="1">Unannotated protein</fullName>
    </submittedName>
</protein>
<evidence type="ECO:0000313" key="1">
    <source>
        <dbReference type="EMBL" id="CAB4734111.1"/>
    </source>
</evidence>
<name>A0A6J6SGT8_9ZZZZ</name>
<dbReference type="EMBL" id="CAEZXX010000288">
    <property type="protein sequence ID" value="CAB4734111.1"/>
    <property type="molecule type" value="Genomic_DNA"/>
</dbReference>